<reference evidence="3 4" key="1">
    <citation type="submission" date="2020-10" db="EMBL/GenBank/DDBJ databases">
        <title>The genome of sulfurovum sp.</title>
        <authorList>
            <person name="Xie S."/>
            <person name="Shao Z."/>
            <person name="Jiang L."/>
        </authorList>
    </citation>
    <scope>NUCLEOTIDE SEQUENCE [LARGE SCALE GENOMIC DNA]</scope>
    <source>
        <strain evidence="3 4">ST-419</strain>
    </source>
</reference>
<dbReference type="Gene3D" id="3.40.50.2000">
    <property type="entry name" value="Glycogen Phosphorylase B"/>
    <property type="match status" value="2"/>
</dbReference>
<evidence type="ECO:0000259" key="2">
    <source>
        <dbReference type="Pfam" id="PF13439"/>
    </source>
</evidence>
<feature type="domain" description="Glycosyltransferase subfamily 4-like N-terminal" evidence="2">
    <location>
        <begin position="13"/>
        <end position="150"/>
    </location>
</feature>
<dbReference type="Pfam" id="PF00534">
    <property type="entry name" value="Glycos_transf_1"/>
    <property type="match status" value="1"/>
</dbReference>
<dbReference type="PANTHER" id="PTHR12526">
    <property type="entry name" value="GLYCOSYLTRANSFERASE"/>
    <property type="match status" value="1"/>
</dbReference>
<dbReference type="EMBL" id="CP063164">
    <property type="protein sequence ID" value="QOR62331.1"/>
    <property type="molecule type" value="Genomic_DNA"/>
</dbReference>
<dbReference type="Proteomes" id="UP000595074">
    <property type="component" value="Chromosome"/>
</dbReference>
<name>A0A7M1S5S8_9BACT</name>
<keyword evidence="4" id="KW-1185">Reference proteome</keyword>
<dbReference type="CDD" id="cd03811">
    <property type="entry name" value="GT4_GT28_WabH-like"/>
    <property type="match status" value="1"/>
</dbReference>
<organism evidence="3 4">
    <name type="scientific">Sulfurovum indicum</name>
    <dbReference type="NCBI Taxonomy" id="2779528"/>
    <lineage>
        <taxon>Bacteria</taxon>
        <taxon>Pseudomonadati</taxon>
        <taxon>Campylobacterota</taxon>
        <taxon>Epsilonproteobacteria</taxon>
        <taxon>Campylobacterales</taxon>
        <taxon>Sulfurovaceae</taxon>
        <taxon>Sulfurovum</taxon>
    </lineage>
</organism>
<accession>A0A7M1S5S8</accession>
<dbReference type="InterPro" id="IPR001296">
    <property type="entry name" value="Glyco_trans_1"/>
</dbReference>
<evidence type="ECO:0000313" key="3">
    <source>
        <dbReference type="EMBL" id="QOR62331.1"/>
    </source>
</evidence>
<dbReference type="KEGG" id="sinu:IMZ28_02320"/>
<evidence type="ECO:0000259" key="1">
    <source>
        <dbReference type="Pfam" id="PF00534"/>
    </source>
</evidence>
<dbReference type="GO" id="GO:0016757">
    <property type="term" value="F:glycosyltransferase activity"/>
    <property type="evidence" value="ECO:0007669"/>
    <property type="project" value="UniProtKB-ARBA"/>
</dbReference>
<dbReference type="InterPro" id="IPR028098">
    <property type="entry name" value="Glyco_trans_4-like_N"/>
</dbReference>
<dbReference type="AlphaFoldDB" id="A0A7M1S5S8"/>
<evidence type="ECO:0000313" key="4">
    <source>
        <dbReference type="Proteomes" id="UP000595074"/>
    </source>
</evidence>
<feature type="domain" description="Glycosyl transferase family 1" evidence="1">
    <location>
        <begin position="166"/>
        <end position="293"/>
    </location>
</feature>
<keyword evidence="3" id="KW-0808">Transferase</keyword>
<protein>
    <submittedName>
        <fullName evidence="3">Glycosyltransferase</fullName>
    </submittedName>
</protein>
<sequence length="337" mass="38533">MRVCQVLAGDEEGGLEKHFEELCNRLVSYHEVHVIAHEKYRERFDEKIVFHSLDLSKGRKNIFILFCLFRLIKIIEPQILHAHANKAVDMIATIKPFLSGKIKLVASLHSQKRKLSSFEKFDHVIGVSHTVLQGLKNRHKSVVYNGVALQDIKKDPSYLDQFGIYDGFVICAVGRLESIKNFSLLIRAVKELDVKLLIVGEGSEKDKLQKLVNELNIEEKVRFAGFRRDVPEIIINSDICVISSDREGFSYVMAEALLLGVPVLSTEVGDMKKILPTSFVVPVNDLESLRSKIYFLQEHYMEVLAQYEKSFQFAKKHFTLDAMVESVLHIYSKIVKV</sequence>
<dbReference type="PANTHER" id="PTHR12526:SF630">
    <property type="entry name" value="GLYCOSYLTRANSFERASE"/>
    <property type="match status" value="1"/>
</dbReference>
<proteinExistence type="predicted"/>
<gene>
    <name evidence="3" type="ORF">IMZ28_02320</name>
</gene>
<dbReference type="SUPFAM" id="SSF53756">
    <property type="entry name" value="UDP-Glycosyltransferase/glycogen phosphorylase"/>
    <property type="match status" value="1"/>
</dbReference>
<dbReference type="Pfam" id="PF13439">
    <property type="entry name" value="Glyco_transf_4"/>
    <property type="match status" value="1"/>
</dbReference>
<dbReference type="RefSeq" id="WP_197549053.1">
    <property type="nucleotide sequence ID" value="NZ_CP063164.1"/>
</dbReference>